<evidence type="ECO:0000313" key="4">
    <source>
        <dbReference type="EMBL" id="GLB40134.1"/>
    </source>
</evidence>
<proteinExistence type="predicted"/>
<protein>
    <submittedName>
        <fullName evidence="4">RNA recognition motif containing protein</fullName>
    </submittedName>
</protein>
<dbReference type="EMBL" id="BRPK01000008">
    <property type="protein sequence ID" value="GLB40134.1"/>
    <property type="molecule type" value="Genomic_DNA"/>
</dbReference>
<accession>A0A9P3UM79</accession>
<feature type="compositionally biased region" description="Acidic residues" evidence="2">
    <location>
        <begin position="1"/>
        <end position="10"/>
    </location>
</feature>
<comment type="caution">
    <text evidence="4">The sequence shown here is derived from an EMBL/GenBank/DDBJ whole genome shotgun (WGS) entry which is preliminary data.</text>
</comment>
<reference evidence="4" key="1">
    <citation type="submission" date="2022-07" db="EMBL/GenBank/DDBJ databases">
        <title>The genome of Lyophyllum shimeji provides insight into the initial evolution of ectomycorrhizal fungal genome.</title>
        <authorList>
            <person name="Kobayashi Y."/>
            <person name="Shibata T."/>
            <person name="Hirakawa H."/>
            <person name="Shigenobu S."/>
            <person name="Nishiyama T."/>
            <person name="Yamada A."/>
            <person name="Hasebe M."/>
            <person name="Kawaguchi M."/>
        </authorList>
    </citation>
    <scope>NUCLEOTIDE SEQUENCE</scope>
    <source>
        <strain evidence="4">AT787</strain>
    </source>
</reference>
<dbReference type="InterPro" id="IPR035979">
    <property type="entry name" value="RBD_domain_sf"/>
</dbReference>
<sequence length="406" mass="42720">MPEDDYELYGEEAGYRRQQQQQEEDMRQRQQEPVDTVVSAVEPNAGDKRSREEDHDQNPSPASRQSASGGQAQQQGSPMQGQAASQSPMTSNNYSGGGAIAMNQQAMGGQQMMNGGGMGMYDALYIGDLQWWTTDEDLRQVAASQRVHIEHKDITFSEHKVNGKSKGIAYVEVHDPEGAQISRIGLTQSNPFRTLPKEPPPRGQQQMSPAPIPTPATGMGRGGSNFRGNQMNLGMMGGGRGGMMGGPGMMNPMMAGGMGMGMGMGNGFMGGNMGYGGGGGFRGGRGGGMVPQGPRGGMMSGGRGGMMGSMGMGNIGAGRGFGMQGHINPAFMQGAQGGIQGPKAEKVGKDPGSGIGLMNRYGDVVFALLRTPGAESITATLSEQWRKPVRHPKRGILVHTSASMPM</sequence>
<feature type="domain" description="RRM" evidence="3">
    <location>
        <begin position="122"/>
        <end position="191"/>
    </location>
</feature>
<dbReference type="Proteomes" id="UP001063166">
    <property type="component" value="Unassembled WGS sequence"/>
</dbReference>
<evidence type="ECO:0000313" key="5">
    <source>
        <dbReference type="Proteomes" id="UP001063166"/>
    </source>
</evidence>
<evidence type="ECO:0000259" key="3">
    <source>
        <dbReference type="PROSITE" id="PS50102"/>
    </source>
</evidence>
<keyword evidence="1" id="KW-0694">RNA-binding</keyword>
<gene>
    <name evidence="4" type="ORF">LshimejAT787_0800050</name>
</gene>
<dbReference type="AlphaFoldDB" id="A0A9P3UM79"/>
<feature type="compositionally biased region" description="Basic and acidic residues" evidence="2">
    <location>
        <begin position="45"/>
        <end position="57"/>
    </location>
</feature>
<dbReference type="PROSITE" id="PS50102">
    <property type="entry name" value="RRM"/>
    <property type="match status" value="1"/>
</dbReference>
<organism evidence="4 5">
    <name type="scientific">Lyophyllum shimeji</name>
    <name type="common">Hon-shimeji</name>
    <name type="synonym">Tricholoma shimeji</name>
    <dbReference type="NCBI Taxonomy" id="47721"/>
    <lineage>
        <taxon>Eukaryota</taxon>
        <taxon>Fungi</taxon>
        <taxon>Dikarya</taxon>
        <taxon>Basidiomycota</taxon>
        <taxon>Agaricomycotina</taxon>
        <taxon>Agaricomycetes</taxon>
        <taxon>Agaricomycetidae</taxon>
        <taxon>Agaricales</taxon>
        <taxon>Tricholomatineae</taxon>
        <taxon>Lyophyllaceae</taxon>
        <taxon>Lyophyllum</taxon>
    </lineage>
</organism>
<evidence type="ECO:0000256" key="2">
    <source>
        <dbReference type="SAM" id="MobiDB-lite"/>
    </source>
</evidence>
<dbReference type="CDD" id="cd12372">
    <property type="entry name" value="RRM_CFIm68_CFIm59"/>
    <property type="match status" value="1"/>
</dbReference>
<keyword evidence="5" id="KW-1185">Reference proteome</keyword>
<dbReference type="InterPro" id="IPR012677">
    <property type="entry name" value="Nucleotide-bd_a/b_plait_sf"/>
</dbReference>
<evidence type="ECO:0000256" key="1">
    <source>
        <dbReference type="PROSITE-ProRule" id="PRU00176"/>
    </source>
</evidence>
<name>A0A9P3UM79_LYOSH</name>
<feature type="region of interest" description="Disordered" evidence="2">
    <location>
        <begin position="181"/>
        <end position="229"/>
    </location>
</feature>
<dbReference type="InterPro" id="IPR000504">
    <property type="entry name" value="RRM_dom"/>
</dbReference>
<feature type="region of interest" description="Disordered" evidence="2">
    <location>
        <begin position="1"/>
        <end position="97"/>
    </location>
</feature>
<dbReference type="OrthoDB" id="10065185at2759"/>
<feature type="compositionally biased region" description="Low complexity" evidence="2">
    <location>
        <begin position="59"/>
        <end position="88"/>
    </location>
</feature>
<dbReference type="Gene3D" id="3.30.70.330">
    <property type="match status" value="1"/>
</dbReference>
<dbReference type="SUPFAM" id="SSF54928">
    <property type="entry name" value="RNA-binding domain, RBD"/>
    <property type="match status" value="1"/>
</dbReference>
<dbReference type="GO" id="GO:0003723">
    <property type="term" value="F:RNA binding"/>
    <property type="evidence" value="ECO:0007669"/>
    <property type="project" value="UniProtKB-UniRule"/>
</dbReference>